<dbReference type="InterPro" id="IPR002912">
    <property type="entry name" value="ACT_dom"/>
</dbReference>
<dbReference type="InterPro" id="IPR045600">
    <property type="entry name" value="RelA/SpoT_AH_RIS"/>
</dbReference>
<dbReference type="Gene3D" id="3.10.20.30">
    <property type="match status" value="1"/>
</dbReference>
<dbReference type="InterPro" id="IPR043519">
    <property type="entry name" value="NT_sf"/>
</dbReference>
<dbReference type="FunFam" id="3.30.460.10:FF:000001">
    <property type="entry name" value="GTP pyrophosphokinase RelA"/>
    <property type="match status" value="1"/>
</dbReference>
<dbReference type="Pfam" id="PF02824">
    <property type="entry name" value="TGS"/>
    <property type="match status" value="1"/>
</dbReference>
<feature type="domain" description="ACT" evidence="8">
    <location>
        <begin position="642"/>
        <end position="716"/>
    </location>
</feature>
<evidence type="ECO:0000256" key="7">
    <source>
        <dbReference type="RuleBase" id="RU003847"/>
    </source>
</evidence>
<feature type="domain" description="HD" evidence="9">
    <location>
        <begin position="45"/>
        <end position="144"/>
    </location>
</feature>
<name>A0A6N6VGS2_9HYPH</name>
<dbReference type="GO" id="GO:0005525">
    <property type="term" value="F:GTP binding"/>
    <property type="evidence" value="ECO:0007669"/>
    <property type="project" value="UniProtKB-KW"/>
</dbReference>
<evidence type="ECO:0000256" key="3">
    <source>
        <dbReference type="ARBA" id="ARBA00023134"/>
    </source>
</evidence>
<dbReference type="AlphaFoldDB" id="A0A6N6VGS2"/>
<evidence type="ECO:0000259" key="8">
    <source>
        <dbReference type="PROSITE" id="PS51671"/>
    </source>
</evidence>
<evidence type="ECO:0000256" key="4">
    <source>
        <dbReference type="ARBA" id="ARBA00029754"/>
    </source>
</evidence>
<keyword evidence="3" id="KW-0342">GTP-binding</keyword>
<dbReference type="SUPFAM" id="SSF109604">
    <property type="entry name" value="HD-domain/PDEase-like"/>
    <property type="match status" value="1"/>
</dbReference>
<dbReference type="SMART" id="SM00954">
    <property type="entry name" value="RelA_SpoT"/>
    <property type="match status" value="1"/>
</dbReference>
<dbReference type="GO" id="GO:0042594">
    <property type="term" value="P:response to starvation"/>
    <property type="evidence" value="ECO:0007669"/>
    <property type="project" value="TreeGrafter"/>
</dbReference>
<dbReference type="CDD" id="cd00077">
    <property type="entry name" value="HDc"/>
    <property type="match status" value="1"/>
</dbReference>
<evidence type="ECO:0000256" key="2">
    <source>
        <dbReference type="ARBA" id="ARBA00014315"/>
    </source>
</evidence>
<dbReference type="GO" id="GO:0015969">
    <property type="term" value="P:guanosine tetraphosphate metabolic process"/>
    <property type="evidence" value="ECO:0007669"/>
    <property type="project" value="InterPro"/>
</dbReference>
<dbReference type="Pfam" id="PF13328">
    <property type="entry name" value="HD_4"/>
    <property type="match status" value="1"/>
</dbReference>
<evidence type="ECO:0000256" key="6">
    <source>
        <dbReference type="ARBA" id="ARBA00048244"/>
    </source>
</evidence>
<dbReference type="Proteomes" id="UP000468901">
    <property type="component" value="Unassembled WGS sequence"/>
</dbReference>
<evidence type="ECO:0000259" key="9">
    <source>
        <dbReference type="PROSITE" id="PS51831"/>
    </source>
</evidence>
<reference evidence="11 12" key="1">
    <citation type="submission" date="2019-09" db="EMBL/GenBank/DDBJ databases">
        <title>Parvibaculum sedimenti sp. nov., isolated from sediment.</title>
        <authorList>
            <person name="Wang Y."/>
        </authorList>
    </citation>
    <scope>NUCLEOTIDE SEQUENCE [LARGE SCALE GENOMIC DNA]</scope>
    <source>
        <strain evidence="11 12">HXT-9</strain>
    </source>
</reference>
<dbReference type="SUPFAM" id="SSF81301">
    <property type="entry name" value="Nucleotidyltransferase"/>
    <property type="match status" value="1"/>
</dbReference>
<keyword evidence="12" id="KW-1185">Reference proteome</keyword>
<dbReference type="GO" id="GO:0008728">
    <property type="term" value="F:GTP diphosphokinase activity"/>
    <property type="evidence" value="ECO:0007669"/>
    <property type="project" value="UniProtKB-EC"/>
</dbReference>
<dbReference type="FunFam" id="3.10.20.30:FF:000002">
    <property type="entry name" value="GTP pyrophosphokinase (RelA/SpoT)"/>
    <property type="match status" value="1"/>
</dbReference>
<evidence type="ECO:0000313" key="11">
    <source>
        <dbReference type="EMBL" id="KAB7740156.1"/>
    </source>
</evidence>
<dbReference type="CDD" id="cd04876">
    <property type="entry name" value="ACT_RelA-SpoT"/>
    <property type="match status" value="1"/>
</dbReference>
<proteinExistence type="inferred from homology"/>
<dbReference type="RefSeq" id="WP_152216042.1">
    <property type="nucleotide sequence ID" value="NZ_JBAQYD010000043.1"/>
</dbReference>
<dbReference type="EC" id="2.7.6.5" evidence="1"/>
<organism evidence="11 12">
    <name type="scientific">Parvibaculum sedimenti</name>
    <dbReference type="NCBI Taxonomy" id="2608632"/>
    <lineage>
        <taxon>Bacteria</taxon>
        <taxon>Pseudomonadati</taxon>
        <taxon>Pseudomonadota</taxon>
        <taxon>Alphaproteobacteria</taxon>
        <taxon>Hyphomicrobiales</taxon>
        <taxon>Parvibaculaceae</taxon>
        <taxon>Parvibaculum</taxon>
    </lineage>
</organism>
<protein>
    <recommendedName>
        <fullName evidence="2">GTP pyrophosphokinase rsh</fullName>
        <ecNumber evidence="1">2.7.6.5</ecNumber>
    </recommendedName>
    <alternativeName>
        <fullName evidence="5">(p)ppGpp synthase</fullName>
    </alternativeName>
    <alternativeName>
        <fullName evidence="4">ATP:GTP 3'-pyrophosphotransferase</fullName>
    </alternativeName>
</protein>
<dbReference type="CDD" id="cd01668">
    <property type="entry name" value="TGS_RSH"/>
    <property type="match status" value="1"/>
</dbReference>
<feature type="domain" description="TGS" evidence="10">
    <location>
        <begin position="385"/>
        <end position="450"/>
    </location>
</feature>
<dbReference type="SUPFAM" id="SSF81271">
    <property type="entry name" value="TGS-like"/>
    <property type="match status" value="1"/>
</dbReference>
<evidence type="ECO:0000256" key="1">
    <source>
        <dbReference type="ARBA" id="ARBA00013251"/>
    </source>
</evidence>
<dbReference type="PROSITE" id="PS51880">
    <property type="entry name" value="TGS"/>
    <property type="match status" value="1"/>
</dbReference>
<dbReference type="InterPro" id="IPR007685">
    <property type="entry name" value="RelA_SpoT"/>
</dbReference>
<dbReference type="Gene3D" id="3.30.70.260">
    <property type="match status" value="1"/>
</dbReference>
<dbReference type="InterPro" id="IPR033655">
    <property type="entry name" value="TGS_RelA/SpoT"/>
</dbReference>
<keyword evidence="3" id="KW-0547">Nucleotide-binding</keyword>
<sequence>MLRQYELVDRILGYDPKADEALINRAYVYAMKQHGSQKRASGDPYFSHPIEVAGILTDLKLDTATIVTAILHDTIEDTGSTMEELTKLFGAEVANLVDGVTKLTRIELTSEHSKQAENFRKFLLAMSNDIRVLLVKLADRLHNMRTLQYISSPEKRARIAQETMDIYAPLAGRMGIQEIREELEDLAFKELNPEARETLMKRLNEFSVASGNIVERIASNLQAKLQEAGLACEVDGRQKRAYSVWRKMERRAISLEQLSDIFGFRVIVDDVADCYRALGILHTNWPMVPGRFKDYISTPKNNGYRSIHTTMIGPEQKRVEVQIRTHKMHELAELGIAAHWLYKEGAGGAEKSAEFASTFRWLRQLIEMLEHGSTPEEFLEHTKLQMFSDQVFCFTPKGLLITLPRGATPIDFAYAVHTDVGDSCVGCKINGRHMPLRSVLQNGDEVEIIRSQAQRPSPAWEAFVATGKARSAIRRSIRQVKLAEFGRLGRQILKGVFDAAAKEMSDVILQRAAGALHQEDVDDLLASVGAGEITGEQVLEAVYPELPVKKGTKRKSVKGIGTGDERAVVRLTGRGSGLAISMAPNSFPLPGERIVGIVTPGKGITIYPIDSPALEEFDGDLTRWLDVKWDIDAEHPQVFPARLMITARNEVGSLGHITSLIADYGSNITNLSMTQRDADFYDMQVDLEVRDFKHLTRIMAALNGLSAVSKVSRPRR</sequence>
<dbReference type="CDD" id="cd05399">
    <property type="entry name" value="NT_Rel-Spo_like"/>
    <property type="match status" value="1"/>
</dbReference>
<dbReference type="NCBIfam" id="TIGR00691">
    <property type="entry name" value="spoT_relA"/>
    <property type="match status" value="1"/>
</dbReference>
<dbReference type="Gene3D" id="3.30.460.10">
    <property type="entry name" value="Beta Polymerase, domain 2"/>
    <property type="match status" value="1"/>
</dbReference>
<dbReference type="InterPro" id="IPR004811">
    <property type="entry name" value="RelA/Spo_fam"/>
</dbReference>
<dbReference type="SMART" id="SM00471">
    <property type="entry name" value="HDc"/>
    <property type="match status" value="1"/>
</dbReference>
<dbReference type="GO" id="GO:0015949">
    <property type="term" value="P:nucleobase-containing small molecule interconversion"/>
    <property type="evidence" value="ECO:0007669"/>
    <property type="project" value="UniProtKB-ARBA"/>
</dbReference>
<dbReference type="GO" id="GO:0008893">
    <property type="term" value="F:guanosine-3',5'-bis(diphosphate) 3'-diphosphatase activity"/>
    <property type="evidence" value="ECO:0007669"/>
    <property type="project" value="TreeGrafter"/>
</dbReference>
<dbReference type="FunFam" id="1.10.3210.10:FF:000001">
    <property type="entry name" value="GTP pyrophosphokinase RelA"/>
    <property type="match status" value="1"/>
</dbReference>
<comment type="function">
    <text evidence="7">In eubacteria ppGpp (guanosine 3'-diphosphate 5'-diphosphate) is a mediator of the stringent response that coordinates a variety of cellular activities in response to changes in nutritional abundance.</text>
</comment>
<dbReference type="InterPro" id="IPR006674">
    <property type="entry name" value="HD_domain"/>
</dbReference>
<dbReference type="SUPFAM" id="SSF55021">
    <property type="entry name" value="ACT-like"/>
    <property type="match status" value="1"/>
</dbReference>
<dbReference type="InterPro" id="IPR012676">
    <property type="entry name" value="TGS-like"/>
</dbReference>
<dbReference type="InterPro" id="IPR004095">
    <property type="entry name" value="TGS"/>
</dbReference>
<dbReference type="GO" id="GO:0005886">
    <property type="term" value="C:plasma membrane"/>
    <property type="evidence" value="ECO:0007669"/>
    <property type="project" value="TreeGrafter"/>
</dbReference>
<dbReference type="Pfam" id="PF13291">
    <property type="entry name" value="ACT_4"/>
    <property type="match status" value="1"/>
</dbReference>
<dbReference type="PROSITE" id="PS51671">
    <property type="entry name" value="ACT"/>
    <property type="match status" value="1"/>
</dbReference>
<dbReference type="EMBL" id="WESC01000007">
    <property type="protein sequence ID" value="KAB7740156.1"/>
    <property type="molecule type" value="Genomic_DNA"/>
</dbReference>
<dbReference type="Pfam" id="PF19296">
    <property type="entry name" value="RelA_AH_RIS"/>
    <property type="match status" value="1"/>
</dbReference>
<dbReference type="PANTHER" id="PTHR21262">
    <property type="entry name" value="GUANOSINE-3',5'-BIS DIPHOSPHATE 3'-PYROPHOSPHOHYDROLASE"/>
    <property type="match status" value="1"/>
</dbReference>
<dbReference type="PROSITE" id="PS51831">
    <property type="entry name" value="HD"/>
    <property type="match status" value="1"/>
</dbReference>
<dbReference type="InterPro" id="IPR003607">
    <property type="entry name" value="HD/PDEase_dom"/>
</dbReference>
<evidence type="ECO:0000259" key="10">
    <source>
        <dbReference type="PROSITE" id="PS51880"/>
    </source>
</evidence>
<gene>
    <name evidence="11" type="ORF">F2P47_09105</name>
</gene>
<dbReference type="InterPro" id="IPR045865">
    <property type="entry name" value="ACT-like_dom_sf"/>
</dbReference>
<dbReference type="PANTHER" id="PTHR21262:SF36">
    <property type="entry name" value="BIFUNCTIONAL (P)PPGPP SYNTHASE_HYDROLASE SPOT"/>
    <property type="match status" value="1"/>
</dbReference>
<dbReference type="Gene3D" id="1.10.3210.10">
    <property type="entry name" value="Hypothetical protein af1432"/>
    <property type="match status" value="1"/>
</dbReference>
<dbReference type="InterPro" id="IPR012675">
    <property type="entry name" value="Beta-grasp_dom_sf"/>
</dbReference>
<comment type="caution">
    <text evidence="11">The sequence shown here is derived from an EMBL/GenBank/DDBJ whole genome shotgun (WGS) entry which is preliminary data.</text>
</comment>
<comment type="similarity">
    <text evidence="7">Belongs to the relA/spoT family.</text>
</comment>
<evidence type="ECO:0000256" key="5">
    <source>
        <dbReference type="ARBA" id="ARBA00032407"/>
    </source>
</evidence>
<evidence type="ECO:0000313" key="12">
    <source>
        <dbReference type="Proteomes" id="UP000468901"/>
    </source>
</evidence>
<dbReference type="Pfam" id="PF04607">
    <property type="entry name" value="RelA_SpoT"/>
    <property type="match status" value="1"/>
</dbReference>
<accession>A0A6N6VGS2</accession>
<comment type="catalytic activity">
    <reaction evidence="6">
        <text>GTP + ATP = guanosine 3'-diphosphate 5'-triphosphate + AMP</text>
        <dbReference type="Rhea" id="RHEA:22088"/>
        <dbReference type="ChEBI" id="CHEBI:30616"/>
        <dbReference type="ChEBI" id="CHEBI:37565"/>
        <dbReference type="ChEBI" id="CHEBI:142410"/>
        <dbReference type="ChEBI" id="CHEBI:456215"/>
        <dbReference type="EC" id="2.7.6.5"/>
    </reaction>
</comment>